<dbReference type="EMBL" id="CP142732">
    <property type="protein sequence ID" value="WUR04035.1"/>
    <property type="molecule type" value="Genomic_DNA"/>
</dbReference>
<proteinExistence type="predicted"/>
<keyword evidence="1" id="KW-0472">Membrane</keyword>
<feature type="transmembrane region" description="Helical" evidence="1">
    <location>
        <begin position="6"/>
        <end position="27"/>
    </location>
</feature>
<feature type="transmembrane region" description="Helical" evidence="1">
    <location>
        <begin position="204"/>
        <end position="224"/>
    </location>
</feature>
<dbReference type="InterPro" id="IPR037185">
    <property type="entry name" value="EmrE-like"/>
</dbReference>
<feature type="transmembrane region" description="Helical" evidence="1">
    <location>
        <begin position="34"/>
        <end position="52"/>
    </location>
</feature>
<gene>
    <name evidence="2" type="ORF">VNE69_07104</name>
</gene>
<dbReference type="KEGG" id="vnx:VNE69_07104"/>
<keyword evidence="1" id="KW-1133">Transmembrane helix</keyword>
<sequence>MYLFLLSYSLFDILLTSSTIIISRLFLKDTKSGMLIYFFTNCINLLLALFRTDKVVYLNRYILLITCGFTTSTIFYFLSIYMKMSSVSFNNYYSCKIIIVSVLSISLMRTKYHKMQWIGKSLISLGIMTQFYYDKQTTFSWSIFTALSSGFFNALSTVLFEHKVRDNLSSMWEYLFTVNFCYIPFNLISAIVERSYYKSTNALLVSYFYILIFFNVLSTQASVYLSMNVDSFERTIISVVCNIISSLVSDIIMKIEVKTESLIGFGLVFIGTLLYVGFKEKTNGSNNKLKDQAPNQATNQAINQASNQA</sequence>
<feature type="transmembrane region" description="Helical" evidence="1">
    <location>
        <begin position="139"/>
        <end position="160"/>
    </location>
</feature>
<dbReference type="GeneID" id="90541860"/>
<protein>
    <submittedName>
        <fullName evidence="2">GDP-mannose transporter</fullName>
    </submittedName>
</protein>
<keyword evidence="3" id="KW-1185">Reference proteome</keyword>
<feature type="transmembrane region" description="Helical" evidence="1">
    <location>
        <begin position="261"/>
        <end position="278"/>
    </location>
</feature>
<keyword evidence="1" id="KW-0812">Transmembrane</keyword>
<evidence type="ECO:0000256" key="1">
    <source>
        <dbReference type="SAM" id="Phobius"/>
    </source>
</evidence>
<name>A0AAX4JDH7_9MICR</name>
<dbReference type="RefSeq" id="XP_065330180.1">
    <property type="nucleotide sequence ID" value="XM_065474108.1"/>
</dbReference>
<feature type="transmembrane region" description="Helical" evidence="1">
    <location>
        <begin position="58"/>
        <end position="78"/>
    </location>
</feature>
<accession>A0AAX4JDH7</accession>
<evidence type="ECO:0000313" key="2">
    <source>
        <dbReference type="EMBL" id="WUR04035.1"/>
    </source>
</evidence>
<dbReference type="SUPFAM" id="SSF103481">
    <property type="entry name" value="Multidrug resistance efflux transporter EmrE"/>
    <property type="match status" value="1"/>
</dbReference>
<dbReference type="AlphaFoldDB" id="A0AAX4JDH7"/>
<reference evidence="2" key="1">
    <citation type="journal article" date="2024" name="BMC Genomics">
        <title>Functional annotation of a divergent genome using sequence and structure-based similarity.</title>
        <authorList>
            <person name="Svedberg D."/>
            <person name="Winiger R.R."/>
            <person name="Berg A."/>
            <person name="Sharma H."/>
            <person name="Tellgren-Roth C."/>
            <person name="Debrunner-Vossbrinck B.A."/>
            <person name="Vossbrinck C.R."/>
            <person name="Barandun J."/>
        </authorList>
    </citation>
    <scope>NUCLEOTIDE SEQUENCE</scope>
    <source>
        <strain evidence="2">Illinois isolate</strain>
    </source>
</reference>
<dbReference type="Proteomes" id="UP001334084">
    <property type="component" value="Chromosome 7"/>
</dbReference>
<evidence type="ECO:0000313" key="3">
    <source>
        <dbReference type="Proteomes" id="UP001334084"/>
    </source>
</evidence>
<organism evidence="2 3">
    <name type="scientific">Vairimorpha necatrix</name>
    <dbReference type="NCBI Taxonomy" id="6039"/>
    <lineage>
        <taxon>Eukaryota</taxon>
        <taxon>Fungi</taxon>
        <taxon>Fungi incertae sedis</taxon>
        <taxon>Microsporidia</taxon>
        <taxon>Nosematidae</taxon>
        <taxon>Vairimorpha</taxon>
    </lineage>
</organism>
<feature type="transmembrane region" description="Helical" evidence="1">
    <location>
        <begin position="172"/>
        <end position="192"/>
    </location>
</feature>